<dbReference type="Proteomes" id="UP000316304">
    <property type="component" value="Unassembled WGS sequence"/>
</dbReference>
<reference evidence="1 2" key="1">
    <citation type="submission" date="2019-02" db="EMBL/GenBank/DDBJ databases">
        <title>Deep-cultivation of Planctomycetes and their phenomic and genomic characterization uncovers novel biology.</title>
        <authorList>
            <person name="Wiegand S."/>
            <person name="Jogler M."/>
            <person name="Boedeker C."/>
            <person name="Pinto D."/>
            <person name="Vollmers J."/>
            <person name="Rivas-Marin E."/>
            <person name="Kohn T."/>
            <person name="Peeters S.H."/>
            <person name="Heuer A."/>
            <person name="Rast P."/>
            <person name="Oberbeckmann S."/>
            <person name="Bunk B."/>
            <person name="Jeske O."/>
            <person name="Meyerdierks A."/>
            <person name="Storesund J.E."/>
            <person name="Kallscheuer N."/>
            <person name="Luecker S."/>
            <person name="Lage O.M."/>
            <person name="Pohl T."/>
            <person name="Merkel B.J."/>
            <person name="Hornburger P."/>
            <person name="Mueller R.-W."/>
            <person name="Bruemmer F."/>
            <person name="Labrenz M."/>
            <person name="Spormann A.M."/>
            <person name="Op Den Camp H."/>
            <person name="Overmann J."/>
            <person name="Amann R."/>
            <person name="Jetten M.S.M."/>
            <person name="Mascher T."/>
            <person name="Medema M.H."/>
            <person name="Devos D.P."/>
            <person name="Kaster A.-K."/>
            <person name="Ovreas L."/>
            <person name="Rohde M."/>
            <person name="Galperin M.Y."/>
            <person name="Jogler C."/>
        </authorList>
    </citation>
    <scope>NUCLEOTIDE SEQUENCE [LARGE SCALE GENOMIC DNA]</scope>
    <source>
        <strain evidence="1 2">Pla52o</strain>
    </source>
</reference>
<proteinExistence type="predicted"/>
<evidence type="ECO:0000313" key="1">
    <source>
        <dbReference type="EMBL" id="TWU21580.1"/>
    </source>
</evidence>
<organism evidence="1 2">
    <name type="scientific">Novipirellula galeiformis</name>
    <dbReference type="NCBI Taxonomy" id="2528004"/>
    <lineage>
        <taxon>Bacteria</taxon>
        <taxon>Pseudomonadati</taxon>
        <taxon>Planctomycetota</taxon>
        <taxon>Planctomycetia</taxon>
        <taxon>Pirellulales</taxon>
        <taxon>Pirellulaceae</taxon>
        <taxon>Novipirellula</taxon>
    </lineage>
</organism>
<keyword evidence="2" id="KW-1185">Reference proteome</keyword>
<dbReference type="EMBL" id="SJPT01000006">
    <property type="protein sequence ID" value="TWU21580.1"/>
    <property type="molecule type" value="Genomic_DNA"/>
</dbReference>
<dbReference type="AlphaFoldDB" id="A0A5C6CAH4"/>
<sequence>MHSKRIRWKNDLPDIVFAGITPLPEKRLRRKNASRGKALIIGHTKAKKLAIDSRSSLGQGWFRHAHPRRVCEWRRLIDQATRIAWRRNDQGKYDEIPLL</sequence>
<name>A0A5C6CAH4_9BACT</name>
<accession>A0A5C6CAH4</accession>
<evidence type="ECO:0000313" key="2">
    <source>
        <dbReference type="Proteomes" id="UP000316304"/>
    </source>
</evidence>
<protein>
    <submittedName>
        <fullName evidence="1">Uncharacterized protein</fullName>
    </submittedName>
</protein>
<comment type="caution">
    <text evidence="1">The sequence shown here is derived from an EMBL/GenBank/DDBJ whole genome shotgun (WGS) entry which is preliminary data.</text>
</comment>
<gene>
    <name evidence="1" type="ORF">Pla52o_37670</name>
</gene>